<comment type="caution">
    <text evidence="3">The sequence shown here is derived from an EMBL/GenBank/DDBJ whole genome shotgun (WGS) entry which is preliminary data.</text>
</comment>
<organism evidence="3 4">
    <name type="scientific">Artemisia annua</name>
    <name type="common">Sweet wormwood</name>
    <dbReference type="NCBI Taxonomy" id="35608"/>
    <lineage>
        <taxon>Eukaryota</taxon>
        <taxon>Viridiplantae</taxon>
        <taxon>Streptophyta</taxon>
        <taxon>Embryophyta</taxon>
        <taxon>Tracheophyta</taxon>
        <taxon>Spermatophyta</taxon>
        <taxon>Magnoliopsida</taxon>
        <taxon>eudicotyledons</taxon>
        <taxon>Gunneridae</taxon>
        <taxon>Pentapetalae</taxon>
        <taxon>asterids</taxon>
        <taxon>campanulids</taxon>
        <taxon>Asterales</taxon>
        <taxon>Asteraceae</taxon>
        <taxon>Asteroideae</taxon>
        <taxon>Anthemideae</taxon>
        <taxon>Artemisiinae</taxon>
        <taxon>Artemisia</taxon>
    </lineage>
</organism>
<gene>
    <name evidence="3" type="ORF">CTI12_AA430900</name>
</gene>
<feature type="region of interest" description="Disordered" evidence="1">
    <location>
        <begin position="170"/>
        <end position="203"/>
    </location>
</feature>
<dbReference type="EMBL" id="PKPP01009947">
    <property type="protein sequence ID" value="PWA47137.1"/>
    <property type="molecule type" value="Genomic_DNA"/>
</dbReference>
<protein>
    <recommendedName>
        <fullName evidence="2">Myb/SANT-like domain-containing protein</fullName>
    </recommendedName>
</protein>
<evidence type="ECO:0000256" key="1">
    <source>
        <dbReference type="SAM" id="MobiDB-lite"/>
    </source>
</evidence>
<dbReference type="Pfam" id="PF12776">
    <property type="entry name" value="Myb_DNA-bind_3"/>
    <property type="match status" value="4"/>
</dbReference>
<feature type="domain" description="Myb/SANT-like" evidence="2">
    <location>
        <begin position="469"/>
        <end position="556"/>
    </location>
</feature>
<feature type="domain" description="Myb/SANT-like" evidence="2">
    <location>
        <begin position="230"/>
        <end position="317"/>
    </location>
</feature>
<feature type="compositionally biased region" description="Polar residues" evidence="1">
    <location>
        <begin position="415"/>
        <end position="434"/>
    </location>
</feature>
<feature type="domain" description="Myb/SANT-like" evidence="2">
    <location>
        <begin position="29"/>
        <end position="113"/>
    </location>
</feature>
<reference evidence="3 4" key="1">
    <citation type="journal article" date="2018" name="Mol. Plant">
        <title>The genome of Artemisia annua provides insight into the evolution of Asteraceae family and artemisinin biosynthesis.</title>
        <authorList>
            <person name="Shen Q."/>
            <person name="Zhang L."/>
            <person name="Liao Z."/>
            <person name="Wang S."/>
            <person name="Yan T."/>
            <person name="Shi P."/>
            <person name="Liu M."/>
            <person name="Fu X."/>
            <person name="Pan Q."/>
            <person name="Wang Y."/>
            <person name="Lv Z."/>
            <person name="Lu X."/>
            <person name="Zhang F."/>
            <person name="Jiang W."/>
            <person name="Ma Y."/>
            <person name="Chen M."/>
            <person name="Hao X."/>
            <person name="Li L."/>
            <person name="Tang Y."/>
            <person name="Lv G."/>
            <person name="Zhou Y."/>
            <person name="Sun X."/>
            <person name="Brodelius P.E."/>
            <person name="Rose J.K.C."/>
            <person name="Tang K."/>
        </authorList>
    </citation>
    <scope>NUCLEOTIDE SEQUENCE [LARGE SCALE GENOMIC DNA]</scope>
    <source>
        <strain evidence="4">cv. Huhao1</strain>
        <tissue evidence="3">Leaf</tissue>
    </source>
</reference>
<feature type="compositionally biased region" description="Polar residues" evidence="1">
    <location>
        <begin position="170"/>
        <end position="200"/>
    </location>
</feature>
<feature type="region of interest" description="Disordered" evidence="1">
    <location>
        <begin position="382"/>
        <end position="441"/>
    </location>
</feature>
<feature type="compositionally biased region" description="Polar residues" evidence="1">
    <location>
        <begin position="735"/>
        <end position="752"/>
    </location>
</feature>
<dbReference type="InterPro" id="IPR024752">
    <property type="entry name" value="Myb/SANT-like_dom"/>
</dbReference>
<feature type="region of interest" description="Disordered" evidence="1">
    <location>
        <begin position="732"/>
        <end position="764"/>
    </location>
</feature>
<evidence type="ECO:0000313" key="4">
    <source>
        <dbReference type="Proteomes" id="UP000245207"/>
    </source>
</evidence>
<name>A0A2U1LDQ7_ARTAN</name>
<feature type="domain" description="Myb/SANT-like" evidence="2">
    <location>
        <begin position="588"/>
        <end position="675"/>
    </location>
</feature>
<dbReference type="AlphaFoldDB" id="A0A2U1LDQ7"/>
<dbReference type="Proteomes" id="UP000245207">
    <property type="component" value="Unassembled WGS sequence"/>
</dbReference>
<feature type="compositionally biased region" description="Polar residues" evidence="1">
    <location>
        <begin position="382"/>
        <end position="399"/>
    </location>
</feature>
<sequence>MGQSASLDMEQFGESKKRRKIRISWKNEKVVKTFLEACIQEVENGTRGGSILWKNISEKLKDSHNFVAEQKQMKNHYDYLKAKYKAWSTLKNKVGNLYDPLTNTFDLTEDQWDIEMKENKYIESLKSAPLVFPKLCARLYDGVLETEDESGTPFSERCRACAEPVLLIEGSQNSNETQEPSTSNQIGSSHTQTQTPQVERSTPPIEQGMEQIGESKKQNKVRINWKNERVVKTFLEACIQEVEENGLKGGVLCAIPWSKVAEKLKKRHNFIVDQKQMKNHYDYLKTKYKAWSTLKDKAGNLYDPLTNTFDLTDEEWNIEMKGNKYIEPLKNASLVFPKLCAQLYDGVHDTQDENGGSFSEMSKSCDDPLLMEDTENINEIQEASGSKQNLSSHTETQRPQGEYFDPPIEQDTDNINETQEASTSKQICSSPTETQRPEGEYFIPPKEQGMEQIGELKKRKKINWRNERAVKTFLEACIQEVEENGPRGGSLRASSWSKVATKLKSSHNFVVDQKQMKNHFDYLKAKYKAWSTLKKKAGNLYDPLTNTFDLTDEEWNLEIKVTFLLRMEQIGVSKKRKKIRINWKNERVVKTFLEACIEEVEGNGLRGGSHRAFSWSKVAEKLKNSHNFIVDPKQMRNHYEYLKAKYKAWSTLKNKVGNLYDPVTNTFALTDEEWNIEMKGNKYIESLKSAPLVLPKLCARLYDGVLDTEEENDGSFSERSKSCAEPNLIEDTENISETQGASTSKHNGSCHTETQRPAKKGKTLQNCNKSSIEEGMSEALKLIIKGNNGPSFRDCREKLQGIGWGAKNPLHKMALVIFCESATYREAWMDLQADEVEDWVLWHQEKKPIVKYVTVRAVKASKISDGEIDGKKCLDS</sequence>
<dbReference type="OrthoDB" id="1910266at2759"/>
<dbReference type="PANTHER" id="PTHR31704:SF48">
    <property type="entry name" value="L10-INTERACTING MYB DOMAIN-CONTAINING PROTEIN-LIKE"/>
    <property type="match status" value="1"/>
</dbReference>
<proteinExistence type="predicted"/>
<evidence type="ECO:0000259" key="2">
    <source>
        <dbReference type="Pfam" id="PF12776"/>
    </source>
</evidence>
<accession>A0A2U1LDQ7</accession>
<evidence type="ECO:0000313" key="3">
    <source>
        <dbReference type="EMBL" id="PWA47137.1"/>
    </source>
</evidence>
<keyword evidence="4" id="KW-1185">Reference proteome</keyword>
<dbReference type="PANTHER" id="PTHR31704">
    <property type="entry name" value="MYB/SANT-LIKE DNA-BINDING DOMAIN PROTEIN-RELATED"/>
    <property type="match status" value="1"/>
</dbReference>
<dbReference type="STRING" id="35608.A0A2U1LDQ7"/>